<dbReference type="RefSeq" id="WP_284292559.1">
    <property type="nucleotide sequence ID" value="NZ_BSUK01000001.1"/>
</dbReference>
<sequence length="123" mass="12925">MSRVVVAGGSGSLGRALVADLAGRGADVVVLTRRPDPAWAVRQEEWDGRSVGPWAALFDLPDDGARPVSVVNLAGRLVDVRPTAANVASLRSSRVDATRALVAASRAARRPVARWVQMSTTAI</sequence>
<dbReference type="InterPro" id="IPR036291">
    <property type="entry name" value="NAD(P)-bd_dom_sf"/>
</dbReference>
<evidence type="ECO:0000313" key="3">
    <source>
        <dbReference type="Proteomes" id="UP001157091"/>
    </source>
</evidence>
<accession>A0ABQ6HYK0</accession>
<dbReference type="PANTHER" id="PTHR11092:SF0">
    <property type="entry name" value="EPIMERASE FAMILY PROTEIN SDR39U1"/>
    <property type="match status" value="1"/>
</dbReference>
<organism evidence="2 3">
    <name type="scientific">Luteimicrobium album</name>
    <dbReference type="NCBI Taxonomy" id="1054550"/>
    <lineage>
        <taxon>Bacteria</taxon>
        <taxon>Bacillati</taxon>
        <taxon>Actinomycetota</taxon>
        <taxon>Actinomycetes</taxon>
        <taxon>Micrococcales</taxon>
        <taxon>Luteimicrobium</taxon>
    </lineage>
</organism>
<keyword evidence="3" id="KW-1185">Reference proteome</keyword>
<dbReference type="Pfam" id="PF01370">
    <property type="entry name" value="Epimerase"/>
    <property type="match status" value="1"/>
</dbReference>
<dbReference type="InterPro" id="IPR001509">
    <property type="entry name" value="Epimerase_deHydtase"/>
</dbReference>
<comment type="caution">
    <text evidence="2">The sequence shown here is derived from an EMBL/GenBank/DDBJ whole genome shotgun (WGS) entry which is preliminary data.</text>
</comment>
<evidence type="ECO:0000259" key="1">
    <source>
        <dbReference type="Pfam" id="PF01370"/>
    </source>
</evidence>
<dbReference type="EMBL" id="BSUK01000001">
    <property type="protein sequence ID" value="GMA23575.1"/>
    <property type="molecule type" value="Genomic_DNA"/>
</dbReference>
<dbReference type="Proteomes" id="UP001157091">
    <property type="component" value="Unassembled WGS sequence"/>
</dbReference>
<feature type="domain" description="NAD-dependent epimerase/dehydratase" evidence="1">
    <location>
        <begin position="4"/>
        <end position="122"/>
    </location>
</feature>
<gene>
    <name evidence="2" type="ORF">GCM10025864_13340</name>
</gene>
<reference evidence="3" key="1">
    <citation type="journal article" date="2019" name="Int. J. Syst. Evol. Microbiol.">
        <title>The Global Catalogue of Microorganisms (GCM) 10K type strain sequencing project: providing services to taxonomists for standard genome sequencing and annotation.</title>
        <authorList>
            <consortium name="The Broad Institute Genomics Platform"/>
            <consortium name="The Broad Institute Genome Sequencing Center for Infectious Disease"/>
            <person name="Wu L."/>
            <person name="Ma J."/>
        </authorList>
    </citation>
    <scope>NUCLEOTIDE SEQUENCE [LARGE SCALE GENOMIC DNA]</scope>
    <source>
        <strain evidence="3">NBRC 106348</strain>
    </source>
</reference>
<name>A0ABQ6HYK0_9MICO</name>
<dbReference type="Gene3D" id="3.40.50.720">
    <property type="entry name" value="NAD(P)-binding Rossmann-like Domain"/>
    <property type="match status" value="1"/>
</dbReference>
<protein>
    <recommendedName>
        <fullName evidence="1">NAD-dependent epimerase/dehydratase domain-containing protein</fullName>
    </recommendedName>
</protein>
<evidence type="ECO:0000313" key="2">
    <source>
        <dbReference type="EMBL" id="GMA23575.1"/>
    </source>
</evidence>
<dbReference type="PANTHER" id="PTHR11092">
    <property type="entry name" value="SUGAR NUCLEOTIDE EPIMERASE RELATED"/>
    <property type="match status" value="1"/>
</dbReference>
<proteinExistence type="predicted"/>
<dbReference type="SUPFAM" id="SSF51735">
    <property type="entry name" value="NAD(P)-binding Rossmann-fold domains"/>
    <property type="match status" value="1"/>
</dbReference>